<dbReference type="Pfam" id="PF00472">
    <property type="entry name" value="RF-1"/>
    <property type="match status" value="1"/>
</dbReference>
<gene>
    <name evidence="6" type="ORF">CA3LBN_002449</name>
</gene>
<feature type="domain" description="SGNH hydrolase-type esterase" evidence="5">
    <location>
        <begin position="631"/>
        <end position="828"/>
    </location>
</feature>
<keyword evidence="3" id="KW-1133">Transmembrane helix</keyword>
<evidence type="ECO:0008006" key="8">
    <source>
        <dbReference type="Google" id="ProtNLM"/>
    </source>
</evidence>
<sequence length="880" mass="100379">MIRNFSSLTRLAAIPKKTKLPPRPLWLIKEEEINEEFIKGGRGPGGQKINKTNSKVQLTHIPTGKVVTCQYSRSQEKNRKRAREILALWLEEQQDPENCRTAVLAKRERMVKQNRTKKARRKHKKSEEEEEDVAEEFDPEAELDRLLEQARRVIEDIELSNDMNDIFGSVICIPAVVLVGIAGTPRIALLFIKLTLTTAIKNLKTMSDNPYLAEKSVMDTKDIPESIEEPEKNDIIPNCITCSGLCREVEGLERVCYEGASPFYDFVKDMGFLTAQHLGVEDVESFQQHWSNRLKDLVEDAFTEQERIKIQNEVFGENKAEDYMMKILRRHLKHTGYGRAWKIQLGLFIVSVIVDIMMTAAFLADVDEESLLLNLPSIVGIIVHLTRFIYGYLMGRTTILPIVFDEDNSIEMRSFLSSPNKPTETPHFKPKFSISKVLITFVMISWYSLNLVIFSNFFLGTSAPIALQKISNSDSNGWINVMQNAINAFENVKEGSTGDAASMLSSRWPHGKTTYYFYFSNLCRETEETEKICFSKDLPFVAFLRDLGSLVAQISDVDDVEGFVETWTVGFKNSLVEALTEVERETLHEQIFGEKRKEFDSSSVNVIKGLKFHLGVEFPPDWIFRFDKFLLFGDSITEFSHYQGGFSLAAKLADDYTRKLDIVKRGFSGYNTRWTLPIFKQVLDAESEGPGKIRLAYIFLGTNDASFGFQGVPIEEYKSNLETMVKLALERDIKLVIVGPALHGQKLFIDACEAKGRPLDGPFSSSKNTREYADAAWEVALAHKLPFLDLWYLFQKNGGWSSDELLSGSPDLSEYLFDGVHYSARAYEVFYDALIKLIRKEYPDLAPENVPRHLPHYRDIDLDNYEESILNGPKTLDKYT</sequence>
<proteinExistence type="inferred from homology"/>
<protein>
    <recommendedName>
        <fullName evidence="8">Prokaryotic-type class I peptide chain release factors domain-containing protein</fullName>
    </recommendedName>
</protein>
<feature type="transmembrane region" description="Helical" evidence="3">
    <location>
        <begin position="370"/>
        <end position="390"/>
    </location>
</feature>
<dbReference type="PANTHER" id="PTHR14209:SF19">
    <property type="entry name" value="ISOAMYL ACETATE-HYDROLYZING ESTERASE 1 HOMOLOG"/>
    <property type="match status" value="1"/>
</dbReference>
<dbReference type="Proteomes" id="UP000825434">
    <property type="component" value="Chromosome 2"/>
</dbReference>
<feature type="compositionally biased region" description="Basic residues" evidence="2">
    <location>
        <begin position="114"/>
        <end position="124"/>
    </location>
</feature>
<reference evidence="6 7" key="1">
    <citation type="submission" date="2021-06" db="EMBL/GenBank/DDBJ databases">
        <title>Candida outbreak in Lebanon.</title>
        <authorList>
            <person name="Finianos M."/>
        </authorList>
    </citation>
    <scope>NUCLEOTIDE SEQUENCE [LARGE SCALE GENOMIC DNA]</scope>
    <source>
        <strain evidence="6">CA3LBN</strain>
    </source>
</reference>
<dbReference type="CDD" id="cd01838">
    <property type="entry name" value="Isoamyl_acetate_hydrolase_like"/>
    <property type="match status" value="1"/>
</dbReference>
<keyword evidence="7" id="KW-1185">Reference proteome</keyword>
<feature type="region of interest" description="Disordered" evidence="2">
    <location>
        <begin position="114"/>
        <end position="138"/>
    </location>
</feature>
<feature type="transmembrane region" description="Helical" evidence="3">
    <location>
        <begin position="437"/>
        <end position="459"/>
    </location>
</feature>
<dbReference type="InterPro" id="IPR045853">
    <property type="entry name" value="Pep_chain_release_fac_I_sf"/>
</dbReference>
<comment type="similarity">
    <text evidence="1">Belongs to the prokaryotic/mitochondrial release factor family.</text>
</comment>
<dbReference type="InterPro" id="IPR013830">
    <property type="entry name" value="SGNH_hydro"/>
</dbReference>
<keyword evidence="3" id="KW-0472">Membrane</keyword>
<accession>A0ABX8I4X6</accession>
<evidence type="ECO:0000313" key="6">
    <source>
        <dbReference type="EMBL" id="QWU88184.1"/>
    </source>
</evidence>
<name>A0ABX8I4X6_9ASCO</name>
<feature type="compositionally biased region" description="Acidic residues" evidence="2">
    <location>
        <begin position="128"/>
        <end position="138"/>
    </location>
</feature>
<evidence type="ECO:0000259" key="4">
    <source>
        <dbReference type="Pfam" id="PF00472"/>
    </source>
</evidence>
<feature type="transmembrane region" description="Helical" evidence="3">
    <location>
        <begin position="343"/>
        <end position="364"/>
    </location>
</feature>
<evidence type="ECO:0000256" key="2">
    <source>
        <dbReference type="SAM" id="MobiDB-lite"/>
    </source>
</evidence>
<dbReference type="Pfam" id="PF13472">
    <property type="entry name" value="Lipase_GDSL_2"/>
    <property type="match status" value="1"/>
</dbReference>
<feature type="domain" description="Prokaryotic-type class I peptide chain release factors" evidence="4">
    <location>
        <begin position="28"/>
        <end position="127"/>
    </location>
</feature>
<evidence type="ECO:0000256" key="3">
    <source>
        <dbReference type="SAM" id="Phobius"/>
    </source>
</evidence>
<dbReference type="PANTHER" id="PTHR14209">
    <property type="entry name" value="ISOAMYL ACETATE-HYDROLYZING ESTERASE 1"/>
    <property type="match status" value="1"/>
</dbReference>
<evidence type="ECO:0000313" key="7">
    <source>
        <dbReference type="Proteomes" id="UP000825434"/>
    </source>
</evidence>
<dbReference type="InterPro" id="IPR000352">
    <property type="entry name" value="Pep_chain_release_fac_I"/>
</dbReference>
<dbReference type="EMBL" id="CP076662">
    <property type="protein sequence ID" value="QWU88184.1"/>
    <property type="molecule type" value="Genomic_DNA"/>
</dbReference>
<organism evidence="6 7">
    <name type="scientific">Candidozyma haemuli</name>
    <dbReference type="NCBI Taxonomy" id="45357"/>
    <lineage>
        <taxon>Eukaryota</taxon>
        <taxon>Fungi</taxon>
        <taxon>Dikarya</taxon>
        <taxon>Ascomycota</taxon>
        <taxon>Saccharomycotina</taxon>
        <taxon>Pichiomycetes</taxon>
        <taxon>Metschnikowiaceae</taxon>
        <taxon>Candidozyma</taxon>
    </lineage>
</organism>
<dbReference type="InterPro" id="IPR036514">
    <property type="entry name" value="SGNH_hydro_sf"/>
</dbReference>
<dbReference type="Gene3D" id="3.40.50.1110">
    <property type="entry name" value="SGNH hydrolase"/>
    <property type="match status" value="1"/>
</dbReference>
<dbReference type="InterPro" id="IPR045136">
    <property type="entry name" value="Iah1-like"/>
</dbReference>
<keyword evidence="3" id="KW-0812">Transmembrane</keyword>
<dbReference type="Gene3D" id="3.30.160.20">
    <property type="match status" value="1"/>
</dbReference>
<evidence type="ECO:0000259" key="5">
    <source>
        <dbReference type="Pfam" id="PF13472"/>
    </source>
</evidence>
<dbReference type="SUPFAM" id="SSF52266">
    <property type="entry name" value="SGNH hydrolase"/>
    <property type="match status" value="1"/>
</dbReference>
<dbReference type="SUPFAM" id="SSF75620">
    <property type="entry name" value="Release factor"/>
    <property type="match status" value="1"/>
</dbReference>
<evidence type="ECO:0000256" key="1">
    <source>
        <dbReference type="ARBA" id="ARBA00010835"/>
    </source>
</evidence>
<feature type="transmembrane region" description="Helical" evidence="3">
    <location>
        <begin position="166"/>
        <end position="192"/>
    </location>
</feature>